<dbReference type="CDD" id="cd09272">
    <property type="entry name" value="RNase_HI_RT_Ty1"/>
    <property type="match status" value="1"/>
</dbReference>
<proteinExistence type="predicted"/>
<feature type="non-terminal residue" evidence="1">
    <location>
        <position position="1"/>
    </location>
</feature>
<reference evidence="1" key="1">
    <citation type="submission" date="2018-05" db="EMBL/GenBank/DDBJ databases">
        <title>Draft genome of Mucuna pruriens seed.</title>
        <authorList>
            <person name="Nnadi N.E."/>
            <person name="Vos R."/>
            <person name="Hasami M.H."/>
            <person name="Devisetty U.K."/>
            <person name="Aguiy J.C."/>
        </authorList>
    </citation>
    <scope>NUCLEOTIDE SEQUENCE [LARGE SCALE GENOMIC DNA]</scope>
    <source>
        <strain evidence="1">JCA_2017</strain>
    </source>
</reference>
<dbReference type="PANTHER" id="PTHR11439">
    <property type="entry name" value="GAG-POL-RELATED RETROTRANSPOSON"/>
    <property type="match status" value="1"/>
</dbReference>
<gene>
    <name evidence="1" type="ORF">CR513_20632</name>
</gene>
<dbReference type="STRING" id="157652.A0A371H1K1"/>
<organism evidence="1 2">
    <name type="scientific">Mucuna pruriens</name>
    <name type="common">Velvet bean</name>
    <name type="synonym">Dolichos pruriens</name>
    <dbReference type="NCBI Taxonomy" id="157652"/>
    <lineage>
        <taxon>Eukaryota</taxon>
        <taxon>Viridiplantae</taxon>
        <taxon>Streptophyta</taxon>
        <taxon>Embryophyta</taxon>
        <taxon>Tracheophyta</taxon>
        <taxon>Spermatophyta</taxon>
        <taxon>Magnoliopsida</taxon>
        <taxon>eudicotyledons</taxon>
        <taxon>Gunneridae</taxon>
        <taxon>Pentapetalae</taxon>
        <taxon>rosids</taxon>
        <taxon>fabids</taxon>
        <taxon>Fabales</taxon>
        <taxon>Fabaceae</taxon>
        <taxon>Papilionoideae</taxon>
        <taxon>50 kb inversion clade</taxon>
        <taxon>NPAAA clade</taxon>
        <taxon>indigoferoid/millettioid clade</taxon>
        <taxon>Phaseoleae</taxon>
        <taxon>Mucuna</taxon>
    </lineage>
</organism>
<keyword evidence="2" id="KW-1185">Reference proteome</keyword>
<evidence type="ECO:0008006" key="3">
    <source>
        <dbReference type="Google" id="ProtNLM"/>
    </source>
</evidence>
<sequence>MSTPMHPTSILTLDELDKKSRPNIILLYLIVSRLDIMFSVYLCACFESNPRESHLIVFKRIFIYLKGTTNLCPCFKKSNQYKLKLYNDADFARDKIETKSTSEGCHFIGANLDYDIIESNIPLLCDNTIAINLSKNPILHSCAKHIEIKHHFIRDYDFRVTFIYFHKGILVHIRNLLDTLTIQKMYSDVLSIHGVTRHPQNIPSVHSEIHHPRDVFDIPNINIVTFHEKDIFYVHREALHPKDVLNIHGGTQHPKMQSRVHRRTQRPKMSCTYDACTNLDLISLLRLGHSTRYALKENLDSTNQVLRCK</sequence>
<evidence type="ECO:0000313" key="2">
    <source>
        <dbReference type="Proteomes" id="UP000257109"/>
    </source>
</evidence>
<accession>A0A371H1K1</accession>
<protein>
    <recommendedName>
        <fullName evidence="3">Copia protein</fullName>
    </recommendedName>
</protein>
<dbReference type="PANTHER" id="PTHR11439:SF442">
    <property type="entry name" value="CYSTEINE-RICH RLK (RECEPTOR-LIKE PROTEIN KINASE) 8"/>
    <property type="match status" value="1"/>
</dbReference>
<name>A0A371H1K1_MUCPR</name>
<comment type="caution">
    <text evidence="1">The sequence shown here is derived from an EMBL/GenBank/DDBJ whole genome shotgun (WGS) entry which is preliminary data.</text>
</comment>
<dbReference type="EMBL" id="QJKJ01003836">
    <property type="protein sequence ID" value="RDX96659.1"/>
    <property type="molecule type" value="Genomic_DNA"/>
</dbReference>
<dbReference type="AlphaFoldDB" id="A0A371H1K1"/>
<dbReference type="Proteomes" id="UP000257109">
    <property type="component" value="Unassembled WGS sequence"/>
</dbReference>
<dbReference type="OrthoDB" id="1408760at2759"/>
<evidence type="ECO:0000313" key="1">
    <source>
        <dbReference type="EMBL" id="RDX96659.1"/>
    </source>
</evidence>